<feature type="domain" description="4Fe-4S ferredoxin-type" evidence="5">
    <location>
        <begin position="184"/>
        <end position="208"/>
    </location>
</feature>
<dbReference type="EMBL" id="CP001719">
    <property type="protein sequence ID" value="ADC47854.1"/>
    <property type="molecule type" value="Genomic_DNA"/>
</dbReference>
<dbReference type="PANTHER" id="PTHR24960:SF79">
    <property type="entry name" value="PHOTOSYSTEM I IRON-SULFUR CENTER"/>
    <property type="match status" value="1"/>
</dbReference>
<dbReference type="InterPro" id="IPR017896">
    <property type="entry name" value="4Fe4S_Fe-S-bd"/>
</dbReference>
<evidence type="ECO:0000256" key="1">
    <source>
        <dbReference type="ARBA" id="ARBA00022485"/>
    </source>
</evidence>
<dbReference type="eggNOG" id="arCOG02182">
    <property type="taxonomic scope" value="Archaea"/>
</dbReference>
<evidence type="ECO:0000256" key="4">
    <source>
        <dbReference type="ARBA" id="ARBA00023014"/>
    </source>
</evidence>
<evidence type="ECO:0000256" key="3">
    <source>
        <dbReference type="ARBA" id="ARBA00023004"/>
    </source>
</evidence>
<keyword evidence="2" id="KW-0479">Metal-binding</keyword>
<dbReference type="GeneID" id="8771674"/>
<keyword evidence="7" id="KW-1185">Reference proteome</keyword>
<feature type="domain" description="4Fe-4S ferredoxin-type" evidence="5">
    <location>
        <begin position="54"/>
        <end position="83"/>
    </location>
</feature>
<feature type="domain" description="4Fe-4S ferredoxin-type" evidence="5">
    <location>
        <begin position="209"/>
        <end position="233"/>
    </location>
</feature>
<dbReference type="Proteomes" id="UP000008680">
    <property type="component" value="Chromosome"/>
</dbReference>
<dbReference type="SUPFAM" id="SSF54862">
    <property type="entry name" value="4Fe-4S ferredoxins"/>
    <property type="match status" value="3"/>
</dbReference>
<gene>
    <name evidence="6" type="primary">ehbK</name>
    <name evidence="6" type="ordered locus">mru_2004</name>
</gene>
<feature type="domain" description="4Fe-4S ferredoxin-type" evidence="5">
    <location>
        <begin position="154"/>
        <end position="183"/>
    </location>
</feature>
<keyword evidence="1" id="KW-0004">4Fe-4S</keyword>
<dbReference type="AlphaFoldDB" id="D3E0D0"/>
<dbReference type="RefSeq" id="WP_012956802.1">
    <property type="nucleotide sequence ID" value="NC_013790.1"/>
</dbReference>
<dbReference type="STRING" id="634498.mru_2004"/>
<dbReference type="PROSITE" id="PS51379">
    <property type="entry name" value="4FE4S_FER_2"/>
    <property type="match status" value="10"/>
</dbReference>
<dbReference type="GO" id="GO:0046872">
    <property type="term" value="F:metal ion binding"/>
    <property type="evidence" value="ECO:0007669"/>
    <property type="project" value="UniProtKB-KW"/>
</dbReference>
<feature type="domain" description="4Fe-4S ferredoxin-type" evidence="5">
    <location>
        <begin position="374"/>
        <end position="401"/>
    </location>
</feature>
<feature type="domain" description="4Fe-4S ferredoxin-type" evidence="5">
    <location>
        <begin position="409"/>
        <end position="438"/>
    </location>
</feature>
<sequence>MYLTTNKCDGQGDCIRNCPTEAIRFVDNKAFSCMCCGACFEACPNHAIFKNKYGGYVVDRAKCNGCGVCQFTCPIESIHIDNGIVKGICSRCGVCEDVCSRNARTDTDNLVLDKQKVLLNSMKMVANTVGYRAGVKKIENMKLPVKSDKSADRVCVSTDMEKCVKCGRCAYYCPTRAIEVIIQDEGFCVGCKICEDLCPTGALKDGQYDKNLCTLCLACVENCINDALKVKDFKIVRNIKDSSMDNPLCSNTKGTIVSCLNCGLCREKFDSPALIKKENALRYDPSQDKDSEENNEKRLEAIYNCPVSTLSENEDNKLFGYCVSCGKCTQVCNEQARSFQTISWDGEVSDDCISCGICAELCPKEAISLKRGTINVDLDKCIMCETCGIHCPTDAIPKTTSTKYKISGGFNYIDENLCVKCGLCKDICGEEAIYTVDISNEDVNLGTKNKNLRFVVDDDKCIYCGACMNICPSKSFIFEREFNRVN</sequence>
<evidence type="ECO:0000256" key="2">
    <source>
        <dbReference type="ARBA" id="ARBA00022723"/>
    </source>
</evidence>
<proteinExistence type="predicted"/>
<evidence type="ECO:0000313" key="7">
    <source>
        <dbReference type="Proteomes" id="UP000008680"/>
    </source>
</evidence>
<dbReference type="OrthoDB" id="23478at2157"/>
<feature type="domain" description="4Fe-4S ferredoxin-type" evidence="5">
    <location>
        <begin position="1"/>
        <end position="28"/>
    </location>
</feature>
<dbReference type="Pfam" id="PF12838">
    <property type="entry name" value="Fer4_7"/>
    <property type="match status" value="2"/>
</dbReference>
<name>D3E0D0_METRM</name>
<dbReference type="PANTHER" id="PTHR24960">
    <property type="entry name" value="PHOTOSYSTEM I IRON-SULFUR CENTER-RELATED"/>
    <property type="match status" value="1"/>
</dbReference>
<dbReference type="PROSITE" id="PS00198">
    <property type="entry name" value="4FE4S_FER_1"/>
    <property type="match status" value="6"/>
</dbReference>
<feature type="domain" description="4Fe-4S ferredoxin-type" evidence="5">
    <location>
        <begin position="340"/>
        <end position="372"/>
    </location>
</feature>
<evidence type="ECO:0000259" key="5">
    <source>
        <dbReference type="PROSITE" id="PS51379"/>
    </source>
</evidence>
<organism evidence="6 7">
    <name type="scientific">Methanobrevibacter ruminantium (strain ATCC 35063 / DSM 1093 / JCM 13430 / OCM 146 / M1)</name>
    <name type="common">Methanobacterium ruminantium</name>
    <dbReference type="NCBI Taxonomy" id="634498"/>
    <lineage>
        <taxon>Archaea</taxon>
        <taxon>Methanobacteriati</taxon>
        <taxon>Methanobacteriota</taxon>
        <taxon>Methanomada group</taxon>
        <taxon>Methanobacteria</taxon>
        <taxon>Methanobacteriales</taxon>
        <taxon>Methanobacteriaceae</taxon>
        <taxon>Methanobrevibacter</taxon>
    </lineage>
</organism>
<keyword evidence="4" id="KW-0411">Iron-sulfur</keyword>
<dbReference type="Pfam" id="PF00037">
    <property type="entry name" value="Fer4"/>
    <property type="match status" value="2"/>
</dbReference>
<dbReference type="GO" id="GO:0051539">
    <property type="term" value="F:4 iron, 4 sulfur cluster binding"/>
    <property type="evidence" value="ECO:0007669"/>
    <property type="project" value="UniProtKB-KW"/>
</dbReference>
<dbReference type="InterPro" id="IPR017900">
    <property type="entry name" value="4Fe4S_Fe_S_CS"/>
</dbReference>
<dbReference type="InterPro" id="IPR050157">
    <property type="entry name" value="PSI_iron-sulfur_center"/>
</dbReference>
<accession>D3E0D0</accession>
<evidence type="ECO:0000313" key="6">
    <source>
        <dbReference type="EMBL" id="ADC47854.1"/>
    </source>
</evidence>
<keyword evidence="3" id="KW-0408">Iron</keyword>
<dbReference type="HOGENOM" id="CLU_582186_0_0_2"/>
<dbReference type="KEGG" id="mru:mru_2004"/>
<feature type="domain" description="4Fe-4S ferredoxin-type" evidence="5">
    <location>
        <begin position="33"/>
        <end position="53"/>
    </location>
</feature>
<dbReference type="Gene3D" id="3.30.70.20">
    <property type="match status" value="7"/>
</dbReference>
<dbReference type="PATRIC" id="fig|634498.28.peg.2005"/>
<feature type="domain" description="4Fe-4S ferredoxin-type" evidence="5">
    <location>
        <begin position="452"/>
        <end position="481"/>
    </location>
</feature>
<dbReference type="CDD" id="cd10549">
    <property type="entry name" value="MtMvhB_like"/>
    <property type="match status" value="1"/>
</dbReference>
<protein>
    <submittedName>
        <fullName evidence="6">Energy-converting hydrogenase B subunit K EhbK</fullName>
    </submittedName>
</protein>
<dbReference type="GO" id="GO:0016491">
    <property type="term" value="F:oxidoreductase activity"/>
    <property type="evidence" value="ECO:0007669"/>
    <property type="project" value="UniProtKB-ARBA"/>
</dbReference>
<reference evidence="6 7" key="1">
    <citation type="journal article" date="2010" name="PLoS ONE">
        <title>The genome sequence of the rumen methanogen Methanobrevibacter ruminantium reveals new possibilities for controlling ruminant methane emissions.</title>
        <authorList>
            <person name="Leahy S.C."/>
            <person name="Kelly W.J."/>
            <person name="Altermann E."/>
            <person name="Ronimus R.S."/>
            <person name="Yeoman C.J."/>
            <person name="Pacheco D.M."/>
            <person name="Li D."/>
            <person name="Kong Z."/>
            <person name="McTavish S."/>
            <person name="Sang C."/>
            <person name="Lambie S.C."/>
            <person name="Janssen P.H."/>
            <person name="Dey D."/>
            <person name="Attwood G.T."/>
        </authorList>
    </citation>
    <scope>NUCLEOTIDE SEQUENCE [LARGE SCALE GENOMIC DNA]</scope>
    <source>
        <strain evidence="7">ATCC 35063 / DSM 1093 / JCM 13430 / OCM 146 / M1</strain>
    </source>
</reference>